<accession>A0A934UPK6</accession>
<dbReference type="InterPro" id="IPR027268">
    <property type="entry name" value="Peptidase_M4/M1_CTD_sf"/>
</dbReference>
<dbReference type="PANTHER" id="PTHR45726:SF3">
    <property type="entry name" value="LEUKOTRIENE A-4 HYDROLASE"/>
    <property type="match status" value="1"/>
</dbReference>
<feature type="chain" id="PRO_5037665928" evidence="1">
    <location>
        <begin position="25"/>
        <end position="657"/>
    </location>
</feature>
<reference evidence="3" key="1">
    <citation type="submission" date="2020-12" db="EMBL/GenBank/DDBJ databases">
        <title>Bacterial novel species Mucilaginibacter sp. SD-g isolated from soil.</title>
        <authorList>
            <person name="Jung H.-Y."/>
        </authorList>
    </citation>
    <scope>NUCLEOTIDE SEQUENCE</scope>
    <source>
        <strain evidence="3">SD-g</strain>
    </source>
</reference>
<evidence type="ECO:0000256" key="1">
    <source>
        <dbReference type="SAM" id="SignalP"/>
    </source>
</evidence>
<evidence type="ECO:0000313" key="3">
    <source>
        <dbReference type="EMBL" id="MBK0380991.1"/>
    </source>
</evidence>
<proteinExistence type="predicted"/>
<dbReference type="SUPFAM" id="SSF55486">
    <property type="entry name" value="Metalloproteases ('zincins'), catalytic domain"/>
    <property type="match status" value="1"/>
</dbReference>
<keyword evidence="4" id="KW-1185">Reference proteome</keyword>
<name>A0A934UPK6_9SPHI</name>
<keyword evidence="1" id="KW-0732">Signal</keyword>
<dbReference type="Gene3D" id="1.10.390.10">
    <property type="entry name" value="Neutral Protease Domain 2"/>
    <property type="match status" value="1"/>
</dbReference>
<dbReference type="CDD" id="cd09604">
    <property type="entry name" value="M1_APN_like"/>
    <property type="match status" value="1"/>
</dbReference>
<protein>
    <submittedName>
        <fullName evidence="3">M1 family metallopeptidase</fullName>
    </submittedName>
</protein>
<dbReference type="PANTHER" id="PTHR45726">
    <property type="entry name" value="LEUKOTRIENE A-4 HYDROLASE"/>
    <property type="match status" value="1"/>
</dbReference>
<feature type="signal peptide" evidence="1">
    <location>
        <begin position="1"/>
        <end position="24"/>
    </location>
</feature>
<feature type="domain" description="Peptidase M1 membrane alanine aminopeptidase" evidence="2">
    <location>
        <begin position="415"/>
        <end position="557"/>
    </location>
</feature>
<dbReference type="GO" id="GO:0008270">
    <property type="term" value="F:zinc ion binding"/>
    <property type="evidence" value="ECO:0007669"/>
    <property type="project" value="InterPro"/>
</dbReference>
<organism evidence="3 4">
    <name type="scientific">Mucilaginibacter segetis</name>
    <dbReference type="NCBI Taxonomy" id="2793071"/>
    <lineage>
        <taxon>Bacteria</taxon>
        <taxon>Pseudomonadati</taxon>
        <taxon>Bacteroidota</taxon>
        <taxon>Sphingobacteriia</taxon>
        <taxon>Sphingobacteriales</taxon>
        <taxon>Sphingobacteriaceae</taxon>
        <taxon>Mucilaginibacter</taxon>
    </lineage>
</organism>
<dbReference type="InterPro" id="IPR014782">
    <property type="entry name" value="Peptidase_M1_dom"/>
</dbReference>
<dbReference type="Proteomes" id="UP000613193">
    <property type="component" value="Unassembled WGS sequence"/>
</dbReference>
<dbReference type="GO" id="GO:0008237">
    <property type="term" value="F:metallopeptidase activity"/>
    <property type="evidence" value="ECO:0007669"/>
    <property type="project" value="InterPro"/>
</dbReference>
<dbReference type="Pfam" id="PF01433">
    <property type="entry name" value="Peptidase_M1"/>
    <property type="match status" value="1"/>
</dbReference>
<comment type="caution">
    <text evidence="3">The sequence shown here is derived from an EMBL/GenBank/DDBJ whole genome shotgun (WGS) entry which is preliminary data.</text>
</comment>
<gene>
    <name evidence="3" type="ORF">I5M19_16820</name>
</gene>
<dbReference type="InterPro" id="IPR034015">
    <property type="entry name" value="M1_LTA4H"/>
</dbReference>
<evidence type="ECO:0000259" key="2">
    <source>
        <dbReference type="Pfam" id="PF01433"/>
    </source>
</evidence>
<evidence type="ECO:0000313" key="4">
    <source>
        <dbReference type="Proteomes" id="UP000613193"/>
    </source>
</evidence>
<dbReference type="RefSeq" id="WP_200067519.1">
    <property type="nucleotide sequence ID" value="NZ_JAEHFW010000003.1"/>
</dbReference>
<dbReference type="AlphaFoldDB" id="A0A934UPK6"/>
<dbReference type="EMBL" id="JAEHFW010000003">
    <property type="protein sequence ID" value="MBK0380991.1"/>
    <property type="molecule type" value="Genomic_DNA"/>
</dbReference>
<sequence>MRVTKLNTLFGAFCLLLSAANIQAQTTPDSIQYDHQELFGPINWPTTGSDLRSASGQPGPKYWQNRADYEIHAKLNELSQDTTITGDVTISYTNNSPDKLDYLWLQLDQNLFKPDSRGAATTPISGDRFDVRGFSRGGYHIGSVTVTYKKQTYTVIPVITDARMQVRLKTPMDGDGDKIQVKVNYDFSIPFYGADRMGRKKFKQGIVYEIAQWYPRMCVYDDVEGWNTLPYMGLGEFYCDYGNFDYYITAPANMTVVGSGDLQNSSDVLSKEQQKRFEEAHKSDKTVSIIKPEEVGLPATHPFKGDLTWHFKMENSRDVSWAASTAFIWDGAKVNLPSGRKCISMSAYPIESAGNDAWGRSTEYLKNSIEIYSKKYFEYPWNSAVNVSGVALGMEYPGIIFCLSNLKTRGLWGDITHEIGHNWFPMIVGSNERKFMWMDEGFNTFINEYSTEMFNHGEYYDSTARTAPRLARAMQRMTDPLMTPPEAMGLRDYGMYYNKTALGLNMLRNVVLGHDRFDYAFNEYIKHWAFKHPQPYDFFRAMNDATGEDLNWFFKPWFFTTWSLDQGVSSVKYIKDKPENGALITLINKDKMAMPVDMVVTQANGKSETLHMPVNIWQRGGGTWTFKYPSTSAITSIVIDPDMQLPDVDRKNNTWKK</sequence>